<reference evidence="1" key="2">
    <citation type="journal article" date="2015" name="Data Brief">
        <title>Shoot transcriptome of the giant reed, Arundo donax.</title>
        <authorList>
            <person name="Barrero R.A."/>
            <person name="Guerrero F.D."/>
            <person name="Moolhuijzen P."/>
            <person name="Goolsby J.A."/>
            <person name="Tidwell J."/>
            <person name="Bellgard S.E."/>
            <person name="Bellgard M.I."/>
        </authorList>
    </citation>
    <scope>NUCLEOTIDE SEQUENCE</scope>
    <source>
        <tissue evidence="1">Shoot tissue taken approximately 20 cm above the soil surface</tissue>
    </source>
</reference>
<name>A0A0A8ZWC3_ARUDO</name>
<dbReference type="EMBL" id="GBRH01254216">
    <property type="protein sequence ID" value="JAD43679.1"/>
    <property type="molecule type" value="Transcribed_RNA"/>
</dbReference>
<proteinExistence type="predicted"/>
<reference evidence="1" key="1">
    <citation type="submission" date="2014-09" db="EMBL/GenBank/DDBJ databases">
        <authorList>
            <person name="Magalhaes I.L.F."/>
            <person name="Oliveira U."/>
            <person name="Santos F.R."/>
            <person name="Vidigal T.H.D.A."/>
            <person name="Brescovit A.D."/>
            <person name="Santos A.J."/>
        </authorList>
    </citation>
    <scope>NUCLEOTIDE SEQUENCE</scope>
    <source>
        <tissue evidence="1">Shoot tissue taken approximately 20 cm above the soil surface</tissue>
    </source>
</reference>
<dbReference type="AlphaFoldDB" id="A0A0A8ZWC3"/>
<evidence type="ECO:0000313" key="1">
    <source>
        <dbReference type="EMBL" id="JAD43679.1"/>
    </source>
</evidence>
<protein>
    <submittedName>
        <fullName evidence="1">Uncharacterized protein</fullName>
    </submittedName>
</protein>
<sequence>MKYTKCCRCSLLSFLTCDEHLEVGTMLLANASKYCC</sequence>
<organism evidence="1">
    <name type="scientific">Arundo donax</name>
    <name type="common">Giant reed</name>
    <name type="synonym">Donax arundinaceus</name>
    <dbReference type="NCBI Taxonomy" id="35708"/>
    <lineage>
        <taxon>Eukaryota</taxon>
        <taxon>Viridiplantae</taxon>
        <taxon>Streptophyta</taxon>
        <taxon>Embryophyta</taxon>
        <taxon>Tracheophyta</taxon>
        <taxon>Spermatophyta</taxon>
        <taxon>Magnoliopsida</taxon>
        <taxon>Liliopsida</taxon>
        <taxon>Poales</taxon>
        <taxon>Poaceae</taxon>
        <taxon>PACMAD clade</taxon>
        <taxon>Arundinoideae</taxon>
        <taxon>Arundineae</taxon>
        <taxon>Arundo</taxon>
    </lineage>
</organism>
<accession>A0A0A8ZWC3</accession>